<dbReference type="EMBL" id="LUUK01000175">
    <property type="protein sequence ID" value="OAI17822.1"/>
    <property type="molecule type" value="Genomic_DNA"/>
</dbReference>
<dbReference type="STRING" id="702114.A1355_07000"/>
<name>A0A177NIZ6_9GAMM</name>
<dbReference type="PANTHER" id="PTHR32282:SF33">
    <property type="entry name" value="PEPTIDOGLYCAN GLYCOSYLTRANSFERASE"/>
    <property type="match status" value="1"/>
</dbReference>
<dbReference type="RefSeq" id="WP_064029143.1">
    <property type="nucleotide sequence ID" value="NZ_LUUK01000175.1"/>
</dbReference>
<dbReference type="SUPFAM" id="SSF53955">
    <property type="entry name" value="Lysozyme-like"/>
    <property type="match status" value="1"/>
</dbReference>
<keyword evidence="5" id="KW-1185">Reference proteome</keyword>
<dbReference type="AlphaFoldDB" id="A0A177NIZ6"/>
<comment type="caution">
    <text evidence="4">The sequence shown here is derived from an EMBL/GenBank/DDBJ whole genome shotgun (WGS) entry which is preliminary data.</text>
</comment>
<evidence type="ECO:0000313" key="5">
    <source>
        <dbReference type="Proteomes" id="UP000077628"/>
    </source>
</evidence>
<protein>
    <submittedName>
        <fullName evidence="4">Glycosyl transferase family 51</fullName>
    </submittedName>
</protein>
<evidence type="ECO:0000256" key="2">
    <source>
        <dbReference type="ARBA" id="ARBA00022679"/>
    </source>
</evidence>
<proteinExistence type="predicted"/>
<dbReference type="PANTHER" id="PTHR32282">
    <property type="entry name" value="BINDING PROTEIN TRANSPEPTIDASE, PUTATIVE-RELATED"/>
    <property type="match status" value="1"/>
</dbReference>
<reference evidence="5" key="1">
    <citation type="submission" date="2016-03" db="EMBL/GenBank/DDBJ databases">
        <authorList>
            <person name="Heylen K."/>
            <person name="De Vos P."/>
            <person name="Vekeman B."/>
        </authorList>
    </citation>
    <scope>NUCLEOTIDE SEQUENCE [LARGE SCALE GENOMIC DNA]</scope>
    <source>
        <strain evidence="5">R-45383</strain>
    </source>
</reference>
<feature type="domain" description="Glycosyl transferase family 51" evidence="3">
    <location>
        <begin position="48"/>
        <end position="190"/>
    </location>
</feature>
<dbReference type="InterPro" id="IPR036950">
    <property type="entry name" value="PBP_transglycosylase"/>
</dbReference>
<dbReference type="InterPro" id="IPR023346">
    <property type="entry name" value="Lysozyme-like_dom_sf"/>
</dbReference>
<dbReference type="InterPro" id="IPR001264">
    <property type="entry name" value="Glyco_trans_51"/>
</dbReference>
<dbReference type="Pfam" id="PF00912">
    <property type="entry name" value="Transgly"/>
    <property type="match status" value="1"/>
</dbReference>
<comment type="pathway">
    <text evidence="1">Cell wall biogenesis; peptidoglycan biosynthesis.</text>
</comment>
<organism evidence="4 5">
    <name type="scientific">Methylomonas koyamae</name>
    <dbReference type="NCBI Taxonomy" id="702114"/>
    <lineage>
        <taxon>Bacteria</taxon>
        <taxon>Pseudomonadati</taxon>
        <taxon>Pseudomonadota</taxon>
        <taxon>Gammaproteobacteria</taxon>
        <taxon>Methylococcales</taxon>
        <taxon>Methylococcaceae</taxon>
        <taxon>Methylomonas</taxon>
    </lineage>
</organism>
<keyword evidence="2 4" id="KW-0808">Transferase</keyword>
<sequence length="234" mass="25833">MNTWRIAAALTLLASIGIATHYAKEVYVARRDTPALVGLAWQRYGHGIALSDLSKNEKLLLIAVEDPAFYRHHGVDLNTPGAGMTTITQALVKLLYFPGGFNKGVAKIRQTLIARYALDPLIPKNEQLELLLNVAYLGSQDGQAIRGFETAASAYFNKPFKALSETEFQSLVAMLVAPDRLIPGTPDHAQRMRRIDDYLTGKYQPTGVLDVEYDGNNQQSVGQRGLMAFLRLIT</sequence>
<accession>A0A177NIZ6</accession>
<evidence type="ECO:0000256" key="1">
    <source>
        <dbReference type="ARBA" id="ARBA00004752"/>
    </source>
</evidence>
<dbReference type="Proteomes" id="UP000077628">
    <property type="component" value="Unassembled WGS sequence"/>
</dbReference>
<dbReference type="OrthoDB" id="9766909at2"/>
<evidence type="ECO:0000313" key="4">
    <source>
        <dbReference type="EMBL" id="OAI17822.1"/>
    </source>
</evidence>
<dbReference type="Gene3D" id="1.10.3810.10">
    <property type="entry name" value="Biosynthetic peptidoglycan transglycosylase-like"/>
    <property type="match status" value="1"/>
</dbReference>
<dbReference type="InterPro" id="IPR050396">
    <property type="entry name" value="Glycosyltr_51/Transpeptidase"/>
</dbReference>
<evidence type="ECO:0000259" key="3">
    <source>
        <dbReference type="Pfam" id="PF00912"/>
    </source>
</evidence>
<gene>
    <name evidence="4" type="ORF">A1355_07000</name>
</gene>
<dbReference type="GO" id="GO:0008955">
    <property type="term" value="F:peptidoglycan glycosyltransferase activity"/>
    <property type="evidence" value="ECO:0007669"/>
    <property type="project" value="TreeGrafter"/>
</dbReference>